<evidence type="ECO:0000313" key="1">
    <source>
        <dbReference type="EMBL" id="KAH8988851.1"/>
    </source>
</evidence>
<organism evidence="1 2">
    <name type="scientific">Lactarius akahatsu</name>
    <dbReference type="NCBI Taxonomy" id="416441"/>
    <lineage>
        <taxon>Eukaryota</taxon>
        <taxon>Fungi</taxon>
        <taxon>Dikarya</taxon>
        <taxon>Basidiomycota</taxon>
        <taxon>Agaricomycotina</taxon>
        <taxon>Agaricomycetes</taxon>
        <taxon>Russulales</taxon>
        <taxon>Russulaceae</taxon>
        <taxon>Lactarius</taxon>
    </lineage>
</organism>
<reference evidence="1" key="1">
    <citation type="submission" date="2022-01" db="EMBL/GenBank/DDBJ databases">
        <title>Comparative genomics reveals a dynamic genome evolution in the ectomycorrhizal milk-cap (Lactarius) mushrooms.</title>
        <authorList>
            <consortium name="DOE Joint Genome Institute"/>
            <person name="Lebreton A."/>
            <person name="Tang N."/>
            <person name="Kuo A."/>
            <person name="LaButti K."/>
            <person name="Drula E."/>
            <person name="Barry K."/>
            <person name="Clum A."/>
            <person name="Lipzen A."/>
            <person name="Mousain D."/>
            <person name="Ng V."/>
            <person name="Wang R."/>
            <person name="Wang X."/>
            <person name="Dai Y."/>
            <person name="Henrissat B."/>
            <person name="Grigoriev I.V."/>
            <person name="Guerin-Laguette A."/>
            <person name="Yu F."/>
            <person name="Martin F.M."/>
        </authorList>
    </citation>
    <scope>NUCLEOTIDE SEQUENCE</scope>
    <source>
        <strain evidence="1">QP</strain>
    </source>
</reference>
<accession>A0AAD4Q9J8</accession>
<evidence type="ECO:0000313" key="2">
    <source>
        <dbReference type="Proteomes" id="UP001201163"/>
    </source>
</evidence>
<dbReference type="AlphaFoldDB" id="A0AAD4Q9J8"/>
<dbReference type="EMBL" id="JAKELL010000040">
    <property type="protein sequence ID" value="KAH8988851.1"/>
    <property type="molecule type" value="Genomic_DNA"/>
</dbReference>
<keyword evidence="2" id="KW-1185">Reference proteome</keyword>
<protein>
    <submittedName>
        <fullName evidence="1">Uncharacterized protein</fullName>
    </submittedName>
</protein>
<dbReference type="Proteomes" id="UP001201163">
    <property type="component" value="Unassembled WGS sequence"/>
</dbReference>
<proteinExistence type="predicted"/>
<gene>
    <name evidence="1" type="ORF">EDB92DRAFT_986724</name>
</gene>
<name>A0AAD4Q9J8_9AGAM</name>
<comment type="caution">
    <text evidence="1">The sequence shown here is derived from an EMBL/GenBank/DDBJ whole genome shotgun (WGS) entry which is preliminary data.</text>
</comment>
<sequence>MPFCSQRDDAMLGSFKWPPRIRVAGRSGTSSSKRICVSFPLSLAGRTIRGLEVDDLLRIDNTWGPDTRSCVWFQQQPIAELRHKLCVDVAVKLFIRKFPSSHGELDHLQAFSVLFSVLPQDFSRAGRPIAAAEVASEHINDLILNATIEAETAEQIRFFGSLRTHPWFKPATTRILKAFALTWLSAHPASKPISCTAAAASAPALKIPVCPKVRAIPFTSLTLLGDVKKHAFPFCFLPVSQTLPTVDAIIFDKKLLITIQVTVSPRQSVDSSALEKIWDGLPLAIRRKHRWCHVFVTGDGRTAVELRRQPRENPPGIDICYYSAIFDVEQLGLIRGHLNDTDLLAPSERLLAKSAERRSGKVRSYQNCEIVSKPSKTR</sequence>